<dbReference type="AlphaFoldDB" id="A0A930VKK6"/>
<protein>
    <submittedName>
        <fullName evidence="2">Uncharacterized protein</fullName>
    </submittedName>
</protein>
<dbReference type="RefSeq" id="WP_194696516.1">
    <property type="nucleotide sequence ID" value="NZ_JADKPO010000013.1"/>
</dbReference>
<sequence length="322" mass="33665">MTPRSLLVLAAVAALAFVGGAATGWSGAETQPQSSSSRPAPEWLYVLDAGAGSADATTLTLEQTDDSVDAFTDRPEREAKQVALRTLVSGWDEVGFGDDPPNASLTFQDESGEQVRTIEIAEPRLEGDTLTFRYRLLSGDGARATATLPVSFGALTLVVDDSPGPPQRGGGAVLGDTAGTGPSDATLVVVSRDAWVTATAGMSCAEDGSSKVCDRVEQDADGQQATWTAYLTIQAVGQTDIDVTIQDLDDLSGQGWSFEAEGVVDNLFVRLQVTGLPASVSTYGIDLEGSLGRASVGYDSRFEKVAGPTYDPSGQNLSVRQY</sequence>
<dbReference type="Proteomes" id="UP000660668">
    <property type="component" value="Unassembled WGS sequence"/>
</dbReference>
<comment type="caution">
    <text evidence="2">The sequence shown here is derived from an EMBL/GenBank/DDBJ whole genome shotgun (WGS) entry which is preliminary data.</text>
</comment>
<evidence type="ECO:0000313" key="2">
    <source>
        <dbReference type="EMBL" id="MBF4768362.1"/>
    </source>
</evidence>
<name>A0A930VKK6_9ACTN</name>
<evidence type="ECO:0000256" key="1">
    <source>
        <dbReference type="SAM" id="SignalP"/>
    </source>
</evidence>
<accession>A0A930VKK6</accession>
<gene>
    <name evidence="2" type="ORF">ISU10_11345</name>
</gene>
<keyword evidence="3" id="KW-1185">Reference proteome</keyword>
<feature type="chain" id="PRO_5038558547" evidence="1">
    <location>
        <begin position="22"/>
        <end position="322"/>
    </location>
</feature>
<feature type="signal peptide" evidence="1">
    <location>
        <begin position="1"/>
        <end position="21"/>
    </location>
</feature>
<evidence type="ECO:0000313" key="3">
    <source>
        <dbReference type="Proteomes" id="UP000660668"/>
    </source>
</evidence>
<organism evidence="2 3">
    <name type="scientific">Nocardioides agariphilus</name>
    <dbReference type="NCBI Taxonomy" id="433664"/>
    <lineage>
        <taxon>Bacteria</taxon>
        <taxon>Bacillati</taxon>
        <taxon>Actinomycetota</taxon>
        <taxon>Actinomycetes</taxon>
        <taxon>Propionibacteriales</taxon>
        <taxon>Nocardioidaceae</taxon>
        <taxon>Nocardioides</taxon>
    </lineage>
</organism>
<keyword evidence="1" id="KW-0732">Signal</keyword>
<proteinExistence type="predicted"/>
<reference evidence="2" key="1">
    <citation type="submission" date="2020-11" db="EMBL/GenBank/DDBJ databases">
        <title>Nocardioides cynanchi sp. nov., isolated from soil of rhizosphere of Cynanchum wilfordii.</title>
        <authorList>
            <person name="Lee J.-S."/>
            <person name="Suh M.K."/>
            <person name="Kim J.-S."/>
        </authorList>
    </citation>
    <scope>NUCLEOTIDE SEQUENCE</scope>
    <source>
        <strain evidence="2">KCTC 19276</strain>
    </source>
</reference>
<dbReference type="EMBL" id="JADKPO010000013">
    <property type="protein sequence ID" value="MBF4768362.1"/>
    <property type="molecule type" value="Genomic_DNA"/>
</dbReference>